<protein>
    <submittedName>
        <fullName evidence="3">TRAP-T-associated universal stress protein TeaD</fullName>
    </submittedName>
</protein>
<comment type="caution">
    <text evidence="3">The sequence shown here is derived from an EMBL/GenBank/DDBJ whole genome shotgun (WGS) entry which is preliminary data.</text>
</comment>
<dbReference type="EMBL" id="MLJW01001330">
    <property type="protein sequence ID" value="OIQ78812.1"/>
    <property type="molecule type" value="Genomic_DNA"/>
</dbReference>
<dbReference type="SUPFAM" id="SSF52402">
    <property type="entry name" value="Adenine nucleotide alpha hydrolases-like"/>
    <property type="match status" value="1"/>
</dbReference>
<gene>
    <name evidence="3" type="primary">teaD_9</name>
    <name evidence="3" type="ORF">GALL_394810</name>
</gene>
<proteinExistence type="inferred from homology"/>
<evidence type="ECO:0000259" key="2">
    <source>
        <dbReference type="Pfam" id="PF00582"/>
    </source>
</evidence>
<dbReference type="PANTHER" id="PTHR46268:SF15">
    <property type="entry name" value="UNIVERSAL STRESS PROTEIN HP_0031"/>
    <property type="match status" value="1"/>
</dbReference>
<dbReference type="Gene3D" id="3.40.50.620">
    <property type="entry name" value="HUPs"/>
    <property type="match status" value="1"/>
</dbReference>
<accession>A0A1J5QFN4</accession>
<dbReference type="PRINTS" id="PR01438">
    <property type="entry name" value="UNVRSLSTRESS"/>
</dbReference>
<dbReference type="PANTHER" id="PTHR46268">
    <property type="entry name" value="STRESS RESPONSE PROTEIN NHAX"/>
    <property type="match status" value="1"/>
</dbReference>
<comment type="similarity">
    <text evidence="1">Belongs to the universal stress protein A family.</text>
</comment>
<evidence type="ECO:0000313" key="3">
    <source>
        <dbReference type="EMBL" id="OIQ78812.1"/>
    </source>
</evidence>
<evidence type="ECO:0000256" key="1">
    <source>
        <dbReference type="ARBA" id="ARBA00008791"/>
    </source>
</evidence>
<dbReference type="CDD" id="cd00293">
    <property type="entry name" value="USP-like"/>
    <property type="match status" value="1"/>
</dbReference>
<organism evidence="3">
    <name type="scientific">mine drainage metagenome</name>
    <dbReference type="NCBI Taxonomy" id="410659"/>
    <lineage>
        <taxon>unclassified sequences</taxon>
        <taxon>metagenomes</taxon>
        <taxon>ecological metagenomes</taxon>
    </lineage>
</organism>
<sequence length="142" mass="14728">MYKKILVPLDASQTAQAAAEHAIALARECHAALRFLNVLDFSALVGVVPSIVQVTHGDARLLLDDWVGRATQWGLDASSVIAETGPEQPNVADAVVGAATDWGADLIAIGSHGRSGVRHLVLGSVAEAVARASSVPVLIVHP</sequence>
<dbReference type="InterPro" id="IPR006015">
    <property type="entry name" value="Universal_stress_UspA"/>
</dbReference>
<dbReference type="InterPro" id="IPR006016">
    <property type="entry name" value="UspA"/>
</dbReference>
<feature type="domain" description="UspA" evidence="2">
    <location>
        <begin position="1"/>
        <end position="141"/>
    </location>
</feature>
<dbReference type="AlphaFoldDB" id="A0A1J5QFN4"/>
<dbReference type="Pfam" id="PF00582">
    <property type="entry name" value="Usp"/>
    <property type="match status" value="1"/>
</dbReference>
<name>A0A1J5QFN4_9ZZZZ</name>
<reference evidence="3" key="1">
    <citation type="submission" date="2016-10" db="EMBL/GenBank/DDBJ databases">
        <title>Sequence of Gallionella enrichment culture.</title>
        <authorList>
            <person name="Poehlein A."/>
            <person name="Muehling M."/>
            <person name="Daniel R."/>
        </authorList>
    </citation>
    <scope>NUCLEOTIDE SEQUENCE</scope>
</reference>
<dbReference type="InterPro" id="IPR014729">
    <property type="entry name" value="Rossmann-like_a/b/a_fold"/>
</dbReference>